<keyword evidence="3" id="KW-0813">Transport</keyword>
<keyword evidence="3" id="KW-0762">Sugar transport</keyword>
<dbReference type="Proteomes" id="UP000729402">
    <property type="component" value="Unassembled WGS sequence"/>
</dbReference>
<comment type="caution">
    <text evidence="9">The sequence shown here is derived from an EMBL/GenBank/DDBJ whole genome shotgun (WGS) entry which is preliminary data.</text>
</comment>
<dbReference type="AlphaFoldDB" id="A0A8J5VJT7"/>
<keyword evidence="6 7" id="KW-0472">Membrane</keyword>
<dbReference type="Pfam" id="PF00083">
    <property type="entry name" value="Sugar_tr"/>
    <property type="match status" value="1"/>
</dbReference>
<evidence type="ECO:0000313" key="10">
    <source>
        <dbReference type="Proteomes" id="UP000729402"/>
    </source>
</evidence>
<dbReference type="InterPro" id="IPR005828">
    <property type="entry name" value="MFS_sugar_transport-like"/>
</dbReference>
<dbReference type="InterPro" id="IPR050549">
    <property type="entry name" value="MFS_Trehalose_Transporter"/>
</dbReference>
<proteinExistence type="inferred from homology"/>
<evidence type="ECO:0000256" key="7">
    <source>
        <dbReference type="SAM" id="Phobius"/>
    </source>
</evidence>
<dbReference type="EMBL" id="JAAALK010000290">
    <property type="protein sequence ID" value="KAG8047044.1"/>
    <property type="molecule type" value="Genomic_DNA"/>
</dbReference>
<evidence type="ECO:0000256" key="1">
    <source>
        <dbReference type="ARBA" id="ARBA00004141"/>
    </source>
</evidence>
<evidence type="ECO:0000256" key="4">
    <source>
        <dbReference type="ARBA" id="ARBA00022692"/>
    </source>
</evidence>
<dbReference type="PANTHER" id="PTHR48021:SF85">
    <property type="entry name" value="MONOSACCHARIDE-SENSING PROTEIN 2"/>
    <property type="match status" value="1"/>
</dbReference>
<reference evidence="9" key="2">
    <citation type="submission" date="2021-02" db="EMBL/GenBank/DDBJ databases">
        <authorList>
            <person name="Kimball J.A."/>
            <person name="Haas M.W."/>
            <person name="Macchietto M."/>
            <person name="Kono T."/>
            <person name="Duquette J."/>
            <person name="Shao M."/>
        </authorList>
    </citation>
    <scope>NUCLEOTIDE SEQUENCE</scope>
    <source>
        <tissue evidence="9">Fresh leaf tissue</tissue>
    </source>
</reference>
<evidence type="ECO:0000256" key="3">
    <source>
        <dbReference type="ARBA" id="ARBA00022597"/>
    </source>
</evidence>
<feature type="domain" description="Major facilitator superfamily (MFS) profile" evidence="8">
    <location>
        <begin position="1"/>
        <end position="81"/>
    </location>
</feature>
<evidence type="ECO:0000256" key="6">
    <source>
        <dbReference type="ARBA" id="ARBA00023136"/>
    </source>
</evidence>
<keyword evidence="5 7" id="KW-1133">Transmembrane helix</keyword>
<organism evidence="9 10">
    <name type="scientific">Zizania palustris</name>
    <name type="common">Northern wild rice</name>
    <dbReference type="NCBI Taxonomy" id="103762"/>
    <lineage>
        <taxon>Eukaryota</taxon>
        <taxon>Viridiplantae</taxon>
        <taxon>Streptophyta</taxon>
        <taxon>Embryophyta</taxon>
        <taxon>Tracheophyta</taxon>
        <taxon>Spermatophyta</taxon>
        <taxon>Magnoliopsida</taxon>
        <taxon>Liliopsida</taxon>
        <taxon>Poales</taxon>
        <taxon>Poaceae</taxon>
        <taxon>BOP clade</taxon>
        <taxon>Oryzoideae</taxon>
        <taxon>Oryzeae</taxon>
        <taxon>Zizaniinae</taxon>
        <taxon>Zizania</taxon>
    </lineage>
</organism>
<evidence type="ECO:0000259" key="8">
    <source>
        <dbReference type="PROSITE" id="PS50850"/>
    </source>
</evidence>
<gene>
    <name evidence="9" type="ORF">GUJ93_ZPchr0008g11762</name>
</gene>
<protein>
    <recommendedName>
        <fullName evidence="8">Major facilitator superfamily (MFS) profile domain-containing protein</fullName>
    </recommendedName>
</protein>
<dbReference type="PANTHER" id="PTHR48021">
    <property type="match status" value="1"/>
</dbReference>
<dbReference type="InterPro" id="IPR020846">
    <property type="entry name" value="MFS_dom"/>
</dbReference>
<comment type="similarity">
    <text evidence="2">Belongs to the major facilitator superfamily. Sugar transporter (TC 2.A.1.1) family.</text>
</comment>
<evidence type="ECO:0000256" key="5">
    <source>
        <dbReference type="ARBA" id="ARBA00022989"/>
    </source>
</evidence>
<name>A0A8J5VJT7_ZIZPA</name>
<keyword evidence="10" id="KW-1185">Reference proteome</keyword>
<comment type="subcellular location">
    <subcellularLocation>
        <location evidence="1">Membrane</location>
        <topology evidence="1">Multi-pass membrane protein</topology>
    </subcellularLocation>
</comment>
<reference evidence="9" key="1">
    <citation type="journal article" date="2021" name="bioRxiv">
        <title>Whole Genome Assembly and Annotation of Northern Wild Rice, Zizania palustris L., Supports a Whole Genome Duplication in the Zizania Genus.</title>
        <authorList>
            <person name="Haas M."/>
            <person name="Kono T."/>
            <person name="Macchietto M."/>
            <person name="Millas R."/>
            <person name="McGilp L."/>
            <person name="Shao M."/>
            <person name="Duquette J."/>
            <person name="Hirsch C.N."/>
            <person name="Kimball J."/>
        </authorList>
    </citation>
    <scope>NUCLEOTIDE SEQUENCE</scope>
    <source>
        <tissue evidence="9">Fresh leaf tissue</tissue>
    </source>
</reference>
<dbReference type="PROSITE" id="PS50850">
    <property type="entry name" value="MFS"/>
    <property type="match status" value="1"/>
</dbReference>
<keyword evidence="4 7" id="KW-0812">Transmembrane</keyword>
<accession>A0A8J5VJT7</accession>
<dbReference type="OrthoDB" id="6133115at2759"/>
<sequence>MAFFMALAPVPNWRLMLVVISVAFSLTYLLITVFYMTESPRWLVSKGRRKKAETILKRLCGREDVSGELALLYVEWWHRHH</sequence>
<evidence type="ECO:0000256" key="2">
    <source>
        <dbReference type="ARBA" id="ARBA00010992"/>
    </source>
</evidence>
<feature type="transmembrane region" description="Helical" evidence="7">
    <location>
        <begin position="15"/>
        <end position="36"/>
    </location>
</feature>
<evidence type="ECO:0000313" key="9">
    <source>
        <dbReference type="EMBL" id="KAG8047044.1"/>
    </source>
</evidence>
<dbReference type="GO" id="GO:0016020">
    <property type="term" value="C:membrane"/>
    <property type="evidence" value="ECO:0007669"/>
    <property type="project" value="UniProtKB-SubCell"/>
</dbReference>
<dbReference type="GO" id="GO:0022857">
    <property type="term" value="F:transmembrane transporter activity"/>
    <property type="evidence" value="ECO:0007669"/>
    <property type="project" value="InterPro"/>
</dbReference>